<dbReference type="InterPro" id="IPR021109">
    <property type="entry name" value="Peptidase_aspartic_dom_sf"/>
</dbReference>
<dbReference type="OrthoDB" id="128646at2759"/>
<evidence type="ECO:0000313" key="2">
    <source>
        <dbReference type="Proteomes" id="UP000565441"/>
    </source>
</evidence>
<dbReference type="AlphaFoldDB" id="A0A8H5M5D9"/>
<dbReference type="EMBL" id="JAACJP010000011">
    <property type="protein sequence ID" value="KAF5381324.1"/>
    <property type="molecule type" value="Genomic_DNA"/>
</dbReference>
<proteinExistence type="predicted"/>
<reference evidence="1 2" key="1">
    <citation type="journal article" date="2020" name="ISME J.">
        <title>Uncovering the hidden diversity of litter-decomposition mechanisms in mushroom-forming fungi.</title>
        <authorList>
            <person name="Floudas D."/>
            <person name="Bentzer J."/>
            <person name="Ahren D."/>
            <person name="Johansson T."/>
            <person name="Persson P."/>
            <person name="Tunlid A."/>
        </authorList>
    </citation>
    <scope>NUCLEOTIDE SEQUENCE [LARGE SCALE GENOMIC DNA]</scope>
    <source>
        <strain evidence="1 2">CBS 661.87</strain>
    </source>
</reference>
<name>A0A8H5M5D9_9AGAR</name>
<evidence type="ECO:0000313" key="1">
    <source>
        <dbReference type="EMBL" id="KAF5381324.1"/>
    </source>
</evidence>
<dbReference type="Pfam" id="PF13975">
    <property type="entry name" value="gag-asp_proteas"/>
    <property type="match status" value="1"/>
</dbReference>
<dbReference type="SUPFAM" id="SSF50630">
    <property type="entry name" value="Acid proteases"/>
    <property type="match status" value="1"/>
</dbReference>
<comment type="caution">
    <text evidence="1">The sequence shown here is derived from an EMBL/GenBank/DDBJ whole genome shotgun (WGS) entry which is preliminary data.</text>
</comment>
<sequence>MDTRTVTLSSHSSLAFLIHLTPNGGGEEPENMLIDSGATDNFVDSDMATSCGLHLEELKPPINLCLFDGELSASGKITHYTTNDVKFSDGTTQRIRFLYTKLHETAAIVLGLSWLKEVNPGINWKDLCITLRRGSNGKIEGSLPDLRRKKEVVPTTTGTGNQRLPSRSARSFMIEVQLEGSST</sequence>
<dbReference type="Proteomes" id="UP000565441">
    <property type="component" value="Unassembled WGS sequence"/>
</dbReference>
<organism evidence="1 2">
    <name type="scientific">Tricholomella constricta</name>
    <dbReference type="NCBI Taxonomy" id="117010"/>
    <lineage>
        <taxon>Eukaryota</taxon>
        <taxon>Fungi</taxon>
        <taxon>Dikarya</taxon>
        <taxon>Basidiomycota</taxon>
        <taxon>Agaricomycotina</taxon>
        <taxon>Agaricomycetes</taxon>
        <taxon>Agaricomycetidae</taxon>
        <taxon>Agaricales</taxon>
        <taxon>Tricholomatineae</taxon>
        <taxon>Lyophyllaceae</taxon>
        <taxon>Tricholomella</taxon>
    </lineage>
</organism>
<protein>
    <submittedName>
        <fullName evidence="1">Uncharacterized protein</fullName>
    </submittedName>
</protein>
<dbReference type="Gene3D" id="2.40.70.10">
    <property type="entry name" value="Acid Proteases"/>
    <property type="match status" value="1"/>
</dbReference>
<gene>
    <name evidence="1" type="ORF">D9615_008431</name>
</gene>
<accession>A0A8H5M5D9</accession>
<dbReference type="CDD" id="cd00303">
    <property type="entry name" value="retropepsin_like"/>
    <property type="match status" value="1"/>
</dbReference>
<keyword evidence="2" id="KW-1185">Reference proteome</keyword>